<keyword evidence="2" id="KW-1185">Reference proteome</keyword>
<evidence type="ECO:0000313" key="2">
    <source>
        <dbReference type="Proteomes" id="UP001060215"/>
    </source>
</evidence>
<evidence type="ECO:0000313" key="1">
    <source>
        <dbReference type="EMBL" id="KAI8027140.1"/>
    </source>
</evidence>
<protein>
    <submittedName>
        <fullName evidence="1">Uncharacterized protein</fullName>
    </submittedName>
</protein>
<gene>
    <name evidence="1" type="ORF">LOK49_LG02G01724</name>
</gene>
<sequence>MELQHFSHEHPLILGEVKDDGEAIVCNACWENVSGSAFSCKNCLFFLHKFCAEFPEEMKHPIHAHSLTLQHSGSSRRCDVCRDCIRGFTYQCSPCDFDVDIRCAQLPEEMNNPIHANSLTLQHSGSSRRCDVCRDSIRGFTYRCSPCNFDVDIRCTVRGQHFSSKHQLMILNEDEKNDVDETLSCDVCLQQITGSTAAYKCTNCSPSIYFHKLCALPAEMEHPMHPEHPLALLQVVANKFICDGCHIDLKEFIYRCSICNFNLDICCALRAQKLKHESHKHPLSLMSSLVSFQCRACGIKRKGMSYMCDTCSFWIHSDCASLTPTFKHHSHIHPLTLIYPTHEYHSRFSQYMCHICKNSMAGGRFWLYVCIGCLYCIHVKCSTKTKERESAIEVENIDEANLIHLPMANDSVSAIDLFLKQISMGDNKREAELNHFSHHHPLILFDVQGDNNLCYENKVLILNELNNDKICNACVRKISTPFYSCGLCDFFLHKWCAELPNELEHPCHPHQLILLKKPPEPRGLFFCQGCEYYCNGFAIRCIVDECSNFYDYECSKYYDNYYLDVKCASLPKAVIHKVHEHPLFLKQECIDAGCAACPRRVWMFVFGCDICNFNLHYTCALLPDTIKHRYDEHHPFTLIYAPIKDGPDEYICEFCEEEIDPNWWFYHCIDCDQSACAQCICTERKEVQNIKWGSTYNFDSNLHCLIYVPMTDKSFNCAYCHKNINSLPFEEVLFASEVGFKCEQCNIMLHPHCPHP</sequence>
<dbReference type="EMBL" id="CM045760">
    <property type="protein sequence ID" value="KAI8027140.1"/>
    <property type="molecule type" value="Genomic_DNA"/>
</dbReference>
<comment type="caution">
    <text evidence="1">The sequence shown here is derived from an EMBL/GenBank/DDBJ whole genome shotgun (WGS) entry which is preliminary data.</text>
</comment>
<accession>A0ACC0INX2</accession>
<name>A0ACC0INX2_9ERIC</name>
<dbReference type="Proteomes" id="UP001060215">
    <property type="component" value="Chromosome 3"/>
</dbReference>
<proteinExistence type="predicted"/>
<reference evidence="1 2" key="1">
    <citation type="journal article" date="2022" name="Plant J.">
        <title>Chromosome-level genome of Camellia lanceoleosa provides a valuable resource for understanding genome evolution and self-incompatibility.</title>
        <authorList>
            <person name="Gong W."/>
            <person name="Xiao S."/>
            <person name="Wang L."/>
            <person name="Liao Z."/>
            <person name="Chang Y."/>
            <person name="Mo W."/>
            <person name="Hu G."/>
            <person name="Li W."/>
            <person name="Zhao G."/>
            <person name="Zhu H."/>
            <person name="Hu X."/>
            <person name="Ji K."/>
            <person name="Xiang X."/>
            <person name="Song Q."/>
            <person name="Yuan D."/>
            <person name="Jin S."/>
            <person name="Zhang L."/>
        </authorList>
    </citation>
    <scope>NUCLEOTIDE SEQUENCE [LARGE SCALE GENOMIC DNA]</scope>
    <source>
        <strain evidence="1">SQ_2022a</strain>
    </source>
</reference>
<organism evidence="1 2">
    <name type="scientific">Camellia lanceoleosa</name>
    <dbReference type="NCBI Taxonomy" id="1840588"/>
    <lineage>
        <taxon>Eukaryota</taxon>
        <taxon>Viridiplantae</taxon>
        <taxon>Streptophyta</taxon>
        <taxon>Embryophyta</taxon>
        <taxon>Tracheophyta</taxon>
        <taxon>Spermatophyta</taxon>
        <taxon>Magnoliopsida</taxon>
        <taxon>eudicotyledons</taxon>
        <taxon>Gunneridae</taxon>
        <taxon>Pentapetalae</taxon>
        <taxon>asterids</taxon>
        <taxon>Ericales</taxon>
        <taxon>Theaceae</taxon>
        <taxon>Camellia</taxon>
    </lineage>
</organism>